<dbReference type="PANTHER" id="PTHR33365:SF6">
    <property type="entry name" value="OXIDASE USTYA"/>
    <property type="match status" value="1"/>
</dbReference>
<dbReference type="Pfam" id="PF11807">
    <property type="entry name" value="UstYa"/>
    <property type="match status" value="1"/>
</dbReference>
<dbReference type="GO" id="GO:0043386">
    <property type="term" value="P:mycotoxin biosynthetic process"/>
    <property type="evidence" value="ECO:0007669"/>
    <property type="project" value="InterPro"/>
</dbReference>
<feature type="transmembrane region" description="Helical" evidence="2">
    <location>
        <begin position="35"/>
        <end position="55"/>
    </location>
</feature>
<keyword evidence="2" id="KW-0472">Membrane</keyword>
<dbReference type="AlphaFoldDB" id="A0A6G1KSN0"/>
<organism evidence="3 4">
    <name type="scientific">Teratosphaeria nubilosa</name>
    <dbReference type="NCBI Taxonomy" id="161662"/>
    <lineage>
        <taxon>Eukaryota</taxon>
        <taxon>Fungi</taxon>
        <taxon>Dikarya</taxon>
        <taxon>Ascomycota</taxon>
        <taxon>Pezizomycotina</taxon>
        <taxon>Dothideomycetes</taxon>
        <taxon>Dothideomycetidae</taxon>
        <taxon>Mycosphaerellales</taxon>
        <taxon>Teratosphaeriaceae</taxon>
        <taxon>Teratosphaeria</taxon>
    </lineage>
</organism>
<comment type="similarity">
    <text evidence="1">Belongs to the ustYa family.</text>
</comment>
<evidence type="ECO:0000313" key="3">
    <source>
        <dbReference type="EMBL" id="KAF2763636.1"/>
    </source>
</evidence>
<dbReference type="InterPro" id="IPR021765">
    <property type="entry name" value="UstYa-like"/>
</dbReference>
<protein>
    <submittedName>
        <fullName evidence="3">Uncharacterized protein</fullName>
    </submittedName>
</protein>
<name>A0A6G1KSN0_9PEZI</name>
<keyword evidence="2" id="KW-0812">Transmembrane</keyword>
<keyword evidence="2" id="KW-1133">Transmembrane helix</keyword>
<keyword evidence="4" id="KW-1185">Reference proteome</keyword>
<dbReference type="OrthoDB" id="3687641at2759"/>
<dbReference type="Proteomes" id="UP000799436">
    <property type="component" value="Unassembled WGS sequence"/>
</dbReference>
<gene>
    <name evidence="3" type="ORF">EJ03DRAFT_379256</name>
</gene>
<dbReference type="PANTHER" id="PTHR33365">
    <property type="entry name" value="YALI0B05434P"/>
    <property type="match status" value="1"/>
</dbReference>
<proteinExistence type="inferred from homology"/>
<evidence type="ECO:0000256" key="2">
    <source>
        <dbReference type="SAM" id="Phobius"/>
    </source>
</evidence>
<evidence type="ECO:0000313" key="4">
    <source>
        <dbReference type="Proteomes" id="UP000799436"/>
    </source>
</evidence>
<reference evidence="3" key="1">
    <citation type="journal article" date="2020" name="Stud. Mycol.">
        <title>101 Dothideomycetes genomes: a test case for predicting lifestyles and emergence of pathogens.</title>
        <authorList>
            <person name="Haridas S."/>
            <person name="Albert R."/>
            <person name="Binder M."/>
            <person name="Bloem J."/>
            <person name="Labutti K."/>
            <person name="Salamov A."/>
            <person name="Andreopoulos B."/>
            <person name="Baker S."/>
            <person name="Barry K."/>
            <person name="Bills G."/>
            <person name="Bluhm B."/>
            <person name="Cannon C."/>
            <person name="Castanera R."/>
            <person name="Culley D."/>
            <person name="Daum C."/>
            <person name="Ezra D."/>
            <person name="Gonzalez J."/>
            <person name="Henrissat B."/>
            <person name="Kuo A."/>
            <person name="Liang C."/>
            <person name="Lipzen A."/>
            <person name="Lutzoni F."/>
            <person name="Magnuson J."/>
            <person name="Mondo S."/>
            <person name="Nolan M."/>
            <person name="Ohm R."/>
            <person name="Pangilinan J."/>
            <person name="Park H.-J."/>
            <person name="Ramirez L."/>
            <person name="Alfaro M."/>
            <person name="Sun H."/>
            <person name="Tritt A."/>
            <person name="Yoshinaga Y."/>
            <person name="Zwiers L.-H."/>
            <person name="Turgeon B."/>
            <person name="Goodwin S."/>
            <person name="Spatafora J."/>
            <person name="Crous P."/>
            <person name="Grigoriev I."/>
        </authorList>
    </citation>
    <scope>NUCLEOTIDE SEQUENCE</scope>
    <source>
        <strain evidence="3">CBS 116005</strain>
    </source>
</reference>
<evidence type="ECO:0000256" key="1">
    <source>
        <dbReference type="ARBA" id="ARBA00035112"/>
    </source>
</evidence>
<accession>A0A6G1KSN0</accession>
<dbReference type="EMBL" id="ML995984">
    <property type="protein sequence ID" value="KAF2763636.1"/>
    <property type="molecule type" value="Genomic_DNA"/>
</dbReference>
<sequence length="271" mass="31351">MYSKTKYVRLDEANEEDTLPQIFRSPRDRSTNNRGFLLVYVLLLIGTILITWFSAFKMKDAYEIGLRSPYAGLTQDTVSLLDGHSPYTDANVTLRDQLWLDINVDDGMIALDDSDVAKWNLPRSQRFPWDTTKGIYLLQGHHNLHCARSIYISLMEYREGLPQSRKHHHIIHCLDALRRDVICNADDTPRYTTDNPSPETGHGQHRRCRNWDALNDWAKQHCACYRYSHEELGVDYPEMAVRTARRLISISSSTTTSQGARGSFELWRSED</sequence>